<evidence type="ECO:0000256" key="2">
    <source>
        <dbReference type="ARBA" id="ARBA00023315"/>
    </source>
</evidence>
<dbReference type="InterPro" id="IPR013751">
    <property type="entry name" value="ACP_syn_III_N"/>
</dbReference>
<protein>
    <submittedName>
        <fullName evidence="5">3-oxoacyl-[acyl-carrier-protein] synthase III</fullName>
    </submittedName>
</protein>
<dbReference type="PANTHER" id="PTHR34069">
    <property type="entry name" value="3-OXOACYL-[ACYL-CARRIER-PROTEIN] SYNTHASE 3"/>
    <property type="match status" value="1"/>
</dbReference>
<evidence type="ECO:0000256" key="1">
    <source>
        <dbReference type="ARBA" id="ARBA00022679"/>
    </source>
</evidence>
<feature type="domain" description="Beta-ketoacyl-[acyl-carrier-protein] synthase III C-terminal" evidence="3">
    <location>
        <begin position="255"/>
        <end position="344"/>
    </location>
</feature>
<dbReference type="STRING" id="169427.SAMN05192548_104246"/>
<evidence type="ECO:0000313" key="5">
    <source>
        <dbReference type="EMBL" id="SHK86940.1"/>
    </source>
</evidence>
<dbReference type="EMBL" id="FRAB01000042">
    <property type="protein sequence ID" value="SHK86940.1"/>
    <property type="molecule type" value="Genomic_DNA"/>
</dbReference>
<evidence type="ECO:0000313" key="6">
    <source>
        <dbReference type="Proteomes" id="UP000184395"/>
    </source>
</evidence>
<dbReference type="Gene3D" id="3.40.47.10">
    <property type="match status" value="2"/>
</dbReference>
<dbReference type="SUPFAM" id="SSF53901">
    <property type="entry name" value="Thiolase-like"/>
    <property type="match status" value="1"/>
</dbReference>
<sequence>MYDATDHGHGHGHGHGQFCIAATARYVPRTRVRPEVLVREPAATPTSVREAVMQSVYADTLRWRRQATAPVAVDHPSGRATMPARVTSEPRLSLSEMASAVAREAVRRCPPKDNRAPDQIIVCANSFEHDLSLSCAGRLHSELGSTSVPCAIGQIQGVSFFLALQVATDMMASDERMHAALIVAAERWLPPFSRRTGTLTALGDGAAAVLVRRHAGPGWHLRSVMVCTPSTAVSIAPHETFVDEAAVVEVIGKTCAQAGLKPAALDWIVPPRINAALACEVSAQARLPAGRMWYPDPGDIGYLCAADAPTQLDLLLQSVAPADGQRILMWSAGFQGQAACAILEFRGS</sequence>
<gene>
    <name evidence="5" type="ORF">SAMN05192548_104246</name>
</gene>
<dbReference type="InterPro" id="IPR013747">
    <property type="entry name" value="ACP_syn_III_C"/>
</dbReference>
<dbReference type="InterPro" id="IPR016039">
    <property type="entry name" value="Thiolase-like"/>
</dbReference>
<evidence type="ECO:0000259" key="3">
    <source>
        <dbReference type="Pfam" id="PF08541"/>
    </source>
</evidence>
<dbReference type="GO" id="GO:0044550">
    <property type="term" value="P:secondary metabolite biosynthetic process"/>
    <property type="evidence" value="ECO:0007669"/>
    <property type="project" value="TreeGrafter"/>
</dbReference>
<accession>A0A1M6VZR2</accession>
<dbReference type="AlphaFoldDB" id="A0A1M6VZR2"/>
<dbReference type="GO" id="GO:0004315">
    <property type="term" value="F:3-oxoacyl-[acyl-carrier-protein] synthase activity"/>
    <property type="evidence" value="ECO:0007669"/>
    <property type="project" value="InterPro"/>
</dbReference>
<name>A0A1M6VZR2_9BURK</name>
<dbReference type="PANTHER" id="PTHR34069:SF2">
    <property type="entry name" value="BETA-KETOACYL-[ACYL-CARRIER-PROTEIN] SYNTHASE III"/>
    <property type="match status" value="1"/>
</dbReference>
<evidence type="ECO:0000259" key="4">
    <source>
        <dbReference type="Pfam" id="PF08545"/>
    </source>
</evidence>
<organism evidence="5 6">
    <name type="scientific">Paraburkholderia terricola</name>
    <dbReference type="NCBI Taxonomy" id="169427"/>
    <lineage>
        <taxon>Bacteria</taxon>
        <taxon>Pseudomonadati</taxon>
        <taxon>Pseudomonadota</taxon>
        <taxon>Betaproteobacteria</taxon>
        <taxon>Burkholderiales</taxon>
        <taxon>Burkholderiaceae</taxon>
        <taxon>Paraburkholderia</taxon>
    </lineage>
</organism>
<keyword evidence="1" id="KW-0808">Transferase</keyword>
<feature type="domain" description="Beta-ketoacyl-[acyl-carrier-protein] synthase III N-terminal" evidence="4">
    <location>
        <begin position="159"/>
        <end position="222"/>
    </location>
</feature>
<dbReference type="Pfam" id="PF08545">
    <property type="entry name" value="ACP_syn_III"/>
    <property type="match status" value="1"/>
</dbReference>
<reference evidence="5 6" key="1">
    <citation type="submission" date="2016-11" db="EMBL/GenBank/DDBJ databases">
        <authorList>
            <person name="Jaros S."/>
            <person name="Januszkiewicz K."/>
            <person name="Wedrychowicz H."/>
        </authorList>
    </citation>
    <scope>NUCLEOTIDE SEQUENCE [LARGE SCALE GENOMIC DNA]</scope>
    <source>
        <strain evidence="5 6">LMG 20594</strain>
    </source>
</reference>
<dbReference type="Pfam" id="PF08541">
    <property type="entry name" value="ACP_syn_III_C"/>
    <property type="match status" value="1"/>
</dbReference>
<dbReference type="GO" id="GO:0006633">
    <property type="term" value="P:fatty acid biosynthetic process"/>
    <property type="evidence" value="ECO:0007669"/>
    <property type="project" value="InterPro"/>
</dbReference>
<proteinExistence type="predicted"/>
<dbReference type="Proteomes" id="UP000184395">
    <property type="component" value="Unassembled WGS sequence"/>
</dbReference>
<keyword evidence="2" id="KW-0012">Acyltransferase</keyword>
<dbReference type="OrthoDB" id="9072447at2"/>